<evidence type="ECO:0000256" key="8">
    <source>
        <dbReference type="ARBA" id="ARBA00023166"/>
    </source>
</evidence>
<dbReference type="GO" id="GO:0050660">
    <property type="term" value="F:flavin adenine dinucleotide binding"/>
    <property type="evidence" value="ECO:0007669"/>
    <property type="project" value="InterPro"/>
</dbReference>
<dbReference type="EC" id="5.3.3.1" evidence="11"/>
<proteinExistence type="inferred from homology"/>
<protein>
    <recommendedName>
        <fullName evidence="14">Cholesterol oxidase</fullName>
        <ecNumber evidence="13">1.1.3.6</ecNumber>
        <ecNumber evidence="11">5.3.3.1</ecNumber>
    </recommendedName>
    <alternativeName>
        <fullName evidence="15">Cholesterol isomerase</fullName>
    </alternativeName>
</protein>
<dbReference type="Pfam" id="PF13450">
    <property type="entry name" value="NAD_binding_8"/>
    <property type="match status" value="1"/>
</dbReference>
<evidence type="ECO:0000256" key="3">
    <source>
        <dbReference type="ARBA" id="ARBA00022548"/>
    </source>
</evidence>
<dbReference type="SUPFAM" id="SSF51905">
    <property type="entry name" value="FAD/NAD(P)-binding domain"/>
    <property type="match status" value="1"/>
</dbReference>
<sequence length="551" mass="60374">MNTEFDYDVLIVGSGFGGSVSALRLAEKGWKVGVLEMGRRLTTEDFEAAAHSNRALTWMPALGMTGFFAQEVFRHVAILRGIGVGGGSNVYGAVLLEPKEAFYRDPAWVGLNADWRAELAPHYETARRMLGIGDNPYRGIQDQWLEQAAERLGAAHTFGPVPQGIFFGSPEWKSPDPYFNGKGPERQGCTQCGRCFTGCAYGAKNSLDKNYLYFAEQAGVRVMPERKVTHIEPLAAGGYRLHLQHPWDKGLSYAPLTARQVILAAGALGTQEILFASRDLYRTLPNVSPALGEHVRTNSEALVGILSRDPDVDVTKGAAISTHFYADDKTHLTQNRLPPSYGLMKFYMVPMVDDNNPARRALRTLWAYLRHPFNAFRVYFARNWYKRTTYLTVMQHADNELRFSFGRTLLRGFRHALKSELAKGGRTPSFLPQANAAARAVAEASNGIPQNMIVESLGNMSVTAHILGGAVIAAAPADGVIDSNHEVFGYPGLYVVDGAAIPANVGVNPSLTITAMAERFAAKFPARVDAMAAVTADEERNLTRFMPAVTL</sequence>
<evidence type="ECO:0000256" key="6">
    <source>
        <dbReference type="ARBA" id="ARBA00023002"/>
    </source>
</evidence>
<dbReference type="RefSeq" id="WP_130414256.1">
    <property type="nucleotide sequence ID" value="NZ_SHKX01000013.1"/>
</dbReference>
<comment type="similarity">
    <text evidence="2">Belongs to the GMC oxidoreductase family.</text>
</comment>
<comment type="pathway">
    <text evidence="12">Steroid metabolism; cholesterol degradation.</text>
</comment>
<comment type="caution">
    <text evidence="17">The sequence shown here is derived from an EMBL/GenBank/DDBJ whole genome shotgun (WGS) entry which is preliminary data.</text>
</comment>
<dbReference type="EC" id="1.1.3.6" evidence="13"/>
<evidence type="ECO:0000256" key="4">
    <source>
        <dbReference type="ARBA" id="ARBA00022630"/>
    </source>
</evidence>
<accession>A0A4Q7YML1</accession>
<evidence type="ECO:0000256" key="7">
    <source>
        <dbReference type="ARBA" id="ARBA00023098"/>
    </source>
</evidence>
<keyword evidence="6" id="KW-0560">Oxidoreductase</keyword>
<reference evidence="17 18" key="1">
    <citation type="submission" date="2019-02" db="EMBL/GenBank/DDBJ databases">
        <title>Genomic Encyclopedia of Type Strains, Phase IV (KMG-IV): sequencing the most valuable type-strain genomes for metagenomic binning, comparative biology and taxonomic classification.</title>
        <authorList>
            <person name="Goeker M."/>
        </authorList>
    </citation>
    <scope>NUCLEOTIDE SEQUENCE [LARGE SCALE GENOMIC DNA]</scope>
    <source>
        <strain evidence="17 18">DSM 105135</strain>
    </source>
</reference>
<dbReference type="PANTHER" id="PTHR47470:SF1">
    <property type="entry name" value="FAD-DEPENDENT OXIDOREDUCTASE 2 FAD BINDING DOMAIN-CONTAINING PROTEIN"/>
    <property type="match status" value="1"/>
</dbReference>
<keyword evidence="8" id="KW-1207">Sterol metabolism</keyword>
<evidence type="ECO:0000259" key="16">
    <source>
        <dbReference type="PROSITE" id="PS51379"/>
    </source>
</evidence>
<dbReference type="Proteomes" id="UP000292423">
    <property type="component" value="Unassembled WGS sequence"/>
</dbReference>
<feature type="domain" description="4Fe-4S ferredoxin-type" evidence="16">
    <location>
        <begin position="175"/>
        <end position="210"/>
    </location>
</feature>
<dbReference type="InterPro" id="IPR052542">
    <property type="entry name" value="Cholesterol_Oxidase"/>
</dbReference>
<keyword evidence="18" id="KW-1185">Reference proteome</keyword>
<dbReference type="GO" id="GO:0008203">
    <property type="term" value="P:cholesterol metabolic process"/>
    <property type="evidence" value="ECO:0007669"/>
    <property type="project" value="UniProtKB-KW"/>
</dbReference>
<dbReference type="InterPro" id="IPR017896">
    <property type="entry name" value="4Fe4S_Fe-S-bd"/>
</dbReference>
<dbReference type="InterPro" id="IPR007867">
    <property type="entry name" value="GMC_OxRtase_C"/>
</dbReference>
<evidence type="ECO:0000256" key="5">
    <source>
        <dbReference type="ARBA" id="ARBA00022827"/>
    </source>
</evidence>
<dbReference type="Pfam" id="PF05199">
    <property type="entry name" value="GMC_oxred_C"/>
    <property type="match status" value="1"/>
</dbReference>
<evidence type="ECO:0000256" key="1">
    <source>
        <dbReference type="ARBA" id="ARBA00001974"/>
    </source>
</evidence>
<dbReference type="EMBL" id="SHKX01000013">
    <property type="protein sequence ID" value="RZU38578.1"/>
    <property type="molecule type" value="Genomic_DNA"/>
</dbReference>
<name>A0A4Q7YML1_9GAMM</name>
<dbReference type="AlphaFoldDB" id="A0A4Q7YML1"/>
<comment type="cofactor">
    <cofactor evidence="1">
        <name>FAD</name>
        <dbReference type="ChEBI" id="CHEBI:57692"/>
    </cofactor>
</comment>
<dbReference type="InterPro" id="IPR036188">
    <property type="entry name" value="FAD/NAD-bd_sf"/>
</dbReference>
<dbReference type="Pfam" id="PF00732">
    <property type="entry name" value="GMC_oxred_N"/>
    <property type="match status" value="1"/>
</dbReference>
<evidence type="ECO:0000256" key="10">
    <source>
        <dbReference type="ARBA" id="ARBA00023235"/>
    </source>
</evidence>
<evidence type="ECO:0000256" key="11">
    <source>
        <dbReference type="ARBA" id="ARBA00038856"/>
    </source>
</evidence>
<keyword evidence="7" id="KW-0443">Lipid metabolism</keyword>
<dbReference type="GO" id="GO:0016995">
    <property type="term" value="F:cholesterol oxidase activity"/>
    <property type="evidence" value="ECO:0007669"/>
    <property type="project" value="UniProtKB-EC"/>
</dbReference>
<dbReference type="PANTHER" id="PTHR47470">
    <property type="entry name" value="CHOLESTEROL OXIDASE"/>
    <property type="match status" value="1"/>
</dbReference>
<keyword evidence="5" id="KW-0274">FAD</keyword>
<evidence type="ECO:0000256" key="9">
    <source>
        <dbReference type="ARBA" id="ARBA00023221"/>
    </source>
</evidence>
<keyword evidence="3" id="KW-0153">Cholesterol metabolism</keyword>
<evidence type="ECO:0000256" key="2">
    <source>
        <dbReference type="ARBA" id="ARBA00010790"/>
    </source>
</evidence>
<evidence type="ECO:0000256" key="12">
    <source>
        <dbReference type="ARBA" id="ARBA00049645"/>
    </source>
</evidence>
<dbReference type="InterPro" id="IPR000172">
    <property type="entry name" value="GMC_OxRdtase_N"/>
</dbReference>
<evidence type="ECO:0000256" key="13">
    <source>
        <dbReference type="ARBA" id="ARBA00049723"/>
    </source>
</evidence>
<evidence type="ECO:0000313" key="18">
    <source>
        <dbReference type="Proteomes" id="UP000292423"/>
    </source>
</evidence>
<organism evidence="17 18">
    <name type="scientific">Fluviicoccus keumensis</name>
    <dbReference type="NCBI Taxonomy" id="1435465"/>
    <lineage>
        <taxon>Bacteria</taxon>
        <taxon>Pseudomonadati</taxon>
        <taxon>Pseudomonadota</taxon>
        <taxon>Gammaproteobacteria</taxon>
        <taxon>Moraxellales</taxon>
        <taxon>Moraxellaceae</taxon>
        <taxon>Fluviicoccus</taxon>
    </lineage>
</organism>
<dbReference type="Gene3D" id="3.50.50.60">
    <property type="entry name" value="FAD/NAD(P)-binding domain"/>
    <property type="match status" value="3"/>
</dbReference>
<dbReference type="PROSITE" id="PS51379">
    <property type="entry name" value="4FE4S_FER_2"/>
    <property type="match status" value="1"/>
</dbReference>
<keyword evidence="4" id="KW-0285">Flavoprotein</keyword>
<keyword evidence="10" id="KW-0413">Isomerase</keyword>
<dbReference type="GO" id="GO:0004769">
    <property type="term" value="F:steroid Delta-isomerase activity"/>
    <property type="evidence" value="ECO:0007669"/>
    <property type="project" value="UniProtKB-EC"/>
</dbReference>
<keyword evidence="9" id="KW-0753">Steroid metabolism</keyword>
<evidence type="ECO:0000256" key="14">
    <source>
        <dbReference type="ARBA" id="ARBA00049744"/>
    </source>
</evidence>
<dbReference type="OrthoDB" id="9787779at2"/>
<evidence type="ECO:0000313" key="17">
    <source>
        <dbReference type="EMBL" id="RZU38578.1"/>
    </source>
</evidence>
<evidence type="ECO:0000256" key="15">
    <source>
        <dbReference type="ARBA" id="ARBA00049778"/>
    </source>
</evidence>
<gene>
    <name evidence="17" type="ORF">EV700_2513</name>
</gene>